<dbReference type="RefSeq" id="WP_187554972.1">
    <property type="nucleotide sequence ID" value="NZ_CP060716.1"/>
</dbReference>
<name>A0A7G9S3S7_9MICO</name>
<keyword evidence="2" id="KW-0472">Membrane</keyword>
<keyword evidence="4" id="KW-1185">Reference proteome</keyword>
<accession>A0A7G9S3S7</accession>
<dbReference type="SUPFAM" id="SSF49319">
    <property type="entry name" value="Actinoxanthin-like"/>
    <property type="match status" value="1"/>
</dbReference>
<protein>
    <submittedName>
        <fullName evidence="3">Uncharacterized protein</fullName>
    </submittedName>
</protein>
<dbReference type="KEGG" id="ldn:H9L06_09650"/>
<keyword evidence="2" id="KW-0812">Transmembrane</keyword>
<feature type="transmembrane region" description="Helical" evidence="2">
    <location>
        <begin position="12"/>
        <end position="37"/>
    </location>
</feature>
<dbReference type="AlphaFoldDB" id="A0A7G9S3S7"/>
<dbReference type="InterPro" id="IPR027273">
    <property type="entry name" value="Neocarzinostatin-like"/>
</dbReference>
<organism evidence="3 4">
    <name type="scientific">Leucobacter denitrificans</name>
    <dbReference type="NCBI Taxonomy" id="683042"/>
    <lineage>
        <taxon>Bacteria</taxon>
        <taxon>Bacillati</taxon>
        <taxon>Actinomycetota</taxon>
        <taxon>Actinomycetes</taxon>
        <taxon>Micrococcales</taxon>
        <taxon>Microbacteriaceae</taxon>
        <taxon>Leucobacter</taxon>
    </lineage>
</organism>
<feature type="region of interest" description="Disordered" evidence="1">
    <location>
        <begin position="41"/>
        <end position="61"/>
    </location>
</feature>
<evidence type="ECO:0000313" key="4">
    <source>
        <dbReference type="Proteomes" id="UP000515934"/>
    </source>
</evidence>
<proteinExistence type="predicted"/>
<dbReference type="EMBL" id="CP060716">
    <property type="protein sequence ID" value="QNN62502.1"/>
    <property type="molecule type" value="Genomic_DNA"/>
</dbReference>
<gene>
    <name evidence="3" type="ORF">H9L06_09650</name>
</gene>
<dbReference type="Proteomes" id="UP000515934">
    <property type="component" value="Chromosome"/>
</dbReference>
<evidence type="ECO:0000256" key="2">
    <source>
        <dbReference type="SAM" id="Phobius"/>
    </source>
</evidence>
<sequence length="215" mass="22720">MNESASKRSVVRIVLVVLLVLALIVLAVVATVLLPILTHRSSGGSGQEVPTGFVSESSATGADGRTRMLKVTSEDGEPADLAEVRVGDELIVSGHGFDSGIGIYVSFCAIPENAETKPGPCLGGIPEGAEEGDLAVDQELSSAWVTNDWAWRAFASHTYDNSDEGTFEVHLTVPEPVTESLDCTVQQCAIVTRADHTAANDRVQDMVLPVAFAQE</sequence>
<reference evidence="3 4" key="1">
    <citation type="submission" date="2020-08" db="EMBL/GenBank/DDBJ databases">
        <title>Genome sequence of Leucobacter denitrificans KACC 14055T.</title>
        <authorList>
            <person name="Hyun D.-W."/>
            <person name="Bae J.-W."/>
        </authorList>
    </citation>
    <scope>NUCLEOTIDE SEQUENCE [LARGE SCALE GENOMIC DNA]</scope>
    <source>
        <strain evidence="3 4">KACC 14055</strain>
    </source>
</reference>
<dbReference type="Gene3D" id="2.60.40.230">
    <property type="entry name" value="Neocarzinostatin-like"/>
    <property type="match status" value="1"/>
</dbReference>
<keyword evidence="2" id="KW-1133">Transmembrane helix</keyword>
<evidence type="ECO:0000313" key="3">
    <source>
        <dbReference type="EMBL" id="QNN62502.1"/>
    </source>
</evidence>
<evidence type="ECO:0000256" key="1">
    <source>
        <dbReference type="SAM" id="MobiDB-lite"/>
    </source>
</evidence>